<evidence type="ECO:0000256" key="9">
    <source>
        <dbReference type="ARBA" id="ARBA00022840"/>
    </source>
</evidence>
<evidence type="ECO:0000256" key="11">
    <source>
        <dbReference type="ARBA" id="ARBA00023268"/>
    </source>
</evidence>
<feature type="domain" description="HPr kinase/phosphorylase C-terminal" evidence="16">
    <location>
        <begin position="131"/>
        <end position="299"/>
    </location>
</feature>
<comment type="catalytic activity">
    <reaction evidence="13 14">
        <text>[HPr protein]-O-phospho-L-serine + phosphate + H(+) = [HPr protein]-L-serine + diphosphate</text>
        <dbReference type="Rhea" id="RHEA:46604"/>
        <dbReference type="Rhea" id="RHEA-COMP:11602"/>
        <dbReference type="Rhea" id="RHEA-COMP:11603"/>
        <dbReference type="ChEBI" id="CHEBI:15378"/>
        <dbReference type="ChEBI" id="CHEBI:29999"/>
        <dbReference type="ChEBI" id="CHEBI:33019"/>
        <dbReference type="ChEBI" id="CHEBI:43474"/>
        <dbReference type="ChEBI" id="CHEBI:83421"/>
    </reaction>
</comment>
<dbReference type="InterPro" id="IPR028979">
    <property type="entry name" value="Ser_kin/Pase_Hpr-like_N_sf"/>
</dbReference>
<dbReference type="EC" id="2.7.4.-" evidence="14"/>
<dbReference type="SUPFAM" id="SSF53795">
    <property type="entry name" value="PEP carboxykinase-like"/>
    <property type="match status" value="1"/>
</dbReference>
<dbReference type="NCBIfam" id="TIGR00679">
    <property type="entry name" value="hpr-ser"/>
    <property type="match status" value="1"/>
</dbReference>
<dbReference type="GO" id="GO:0000287">
    <property type="term" value="F:magnesium ion binding"/>
    <property type="evidence" value="ECO:0007669"/>
    <property type="project" value="UniProtKB-UniRule"/>
</dbReference>
<comment type="caution">
    <text evidence="17">The sequence shown here is derived from an EMBL/GenBank/DDBJ whole genome shotgun (WGS) entry which is preliminary data.</text>
</comment>
<evidence type="ECO:0000256" key="5">
    <source>
        <dbReference type="ARBA" id="ARBA00022679"/>
    </source>
</evidence>
<feature type="binding site" evidence="14">
    <location>
        <position position="161"/>
    </location>
    <ligand>
        <name>Mg(2+)</name>
        <dbReference type="ChEBI" id="CHEBI:18420"/>
    </ligand>
</feature>
<dbReference type="AlphaFoldDB" id="A0A6I4VQV3"/>
<evidence type="ECO:0000259" key="15">
    <source>
        <dbReference type="Pfam" id="PF02603"/>
    </source>
</evidence>
<dbReference type="SUPFAM" id="SSF75138">
    <property type="entry name" value="HprK N-terminal domain-like"/>
    <property type="match status" value="1"/>
</dbReference>
<evidence type="ECO:0000313" key="18">
    <source>
        <dbReference type="Proteomes" id="UP000430692"/>
    </source>
</evidence>
<dbReference type="InterPro" id="IPR011104">
    <property type="entry name" value="Hpr_kin/Pase_C"/>
</dbReference>
<dbReference type="GO" id="GO:0004712">
    <property type="term" value="F:protein serine/threonine/tyrosine kinase activity"/>
    <property type="evidence" value="ECO:0007669"/>
    <property type="project" value="UniProtKB-UniRule"/>
</dbReference>
<sequence>MSIGVKIDELQAEFNLEQINKDLPLDKVIQTSDLYRPGLELAGFFTYYPVDRLQLLGKTELSFIDSLSPDVREERMRKICHPEVPAICITRGLFAPNDLVNAANEVGVPLLRTLTATTKFAGKVTDYLEHRLAPVSTLHGVLVDVYGIGVLITGESGIGKSEAALELIKRGHMLVADDAVQITQVTEGELSGTAPNIIKHLLEIRGLGIMDVMILFGAGAVRNKKNISLVVRLETWRENYPYDRLGLTEETIRIMDTELPKLTIPVRPGRNVAVLIEVAAMNFRSKILGYHAAEQFVTRLENSLEEKE</sequence>
<dbReference type="HAMAP" id="MF_01249">
    <property type="entry name" value="HPr_kinase"/>
    <property type="match status" value="1"/>
</dbReference>
<keyword evidence="9 14" id="KW-0067">ATP-binding</keyword>
<feature type="active site" description="Proton acceptor; for phosphorylation activity. Proton donor; for dephosphorylation activity" evidence="14">
    <location>
        <position position="178"/>
    </location>
</feature>
<keyword evidence="4 14" id="KW-0723">Serine/threonine-protein kinase</keyword>
<accession>A0A6I4VQV3</accession>
<keyword evidence="18" id="KW-1185">Reference proteome</keyword>
<organism evidence="17 18">
    <name type="scientific">Shimazuella alba</name>
    <dbReference type="NCBI Taxonomy" id="2690964"/>
    <lineage>
        <taxon>Bacteria</taxon>
        <taxon>Bacillati</taxon>
        <taxon>Bacillota</taxon>
        <taxon>Bacilli</taxon>
        <taxon>Bacillales</taxon>
        <taxon>Thermoactinomycetaceae</taxon>
        <taxon>Shimazuella</taxon>
    </lineage>
</organism>
<comment type="domain">
    <text evidence="14">The Walker A ATP-binding motif also binds Pi and PPi.</text>
</comment>
<comment type="catalytic activity">
    <reaction evidence="1 14">
        <text>[HPr protein]-L-serine + ATP = [HPr protein]-O-phospho-L-serine + ADP + H(+)</text>
        <dbReference type="Rhea" id="RHEA:46600"/>
        <dbReference type="Rhea" id="RHEA-COMP:11602"/>
        <dbReference type="Rhea" id="RHEA-COMP:11603"/>
        <dbReference type="ChEBI" id="CHEBI:15378"/>
        <dbReference type="ChEBI" id="CHEBI:29999"/>
        <dbReference type="ChEBI" id="CHEBI:30616"/>
        <dbReference type="ChEBI" id="CHEBI:83421"/>
        <dbReference type="ChEBI" id="CHEBI:456216"/>
    </reaction>
</comment>
<dbReference type="PANTHER" id="PTHR30305:SF1">
    <property type="entry name" value="HPR KINASE_PHOSPHORYLASE"/>
    <property type="match status" value="1"/>
</dbReference>
<feature type="active site" evidence="14">
    <location>
        <position position="139"/>
    </location>
</feature>
<dbReference type="CDD" id="cd01918">
    <property type="entry name" value="HprK_C"/>
    <property type="match status" value="1"/>
</dbReference>
<dbReference type="GO" id="GO:0006109">
    <property type="term" value="P:regulation of carbohydrate metabolic process"/>
    <property type="evidence" value="ECO:0007669"/>
    <property type="project" value="UniProtKB-UniRule"/>
</dbReference>
<evidence type="ECO:0000256" key="4">
    <source>
        <dbReference type="ARBA" id="ARBA00022527"/>
    </source>
</evidence>
<feature type="domain" description="HPr(Ser) kinase/phosphorylase N-terminal" evidence="15">
    <location>
        <begin position="5"/>
        <end position="128"/>
    </location>
</feature>
<keyword evidence="5 14" id="KW-0808">Transferase</keyword>
<dbReference type="Pfam" id="PF02603">
    <property type="entry name" value="Hpr_kinase_N"/>
    <property type="match status" value="1"/>
</dbReference>
<dbReference type="GO" id="GO:0005524">
    <property type="term" value="F:ATP binding"/>
    <property type="evidence" value="ECO:0007669"/>
    <property type="project" value="UniProtKB-UniRule"/>
</dbReference>
<dbReference type="InterPro" id="IPR003755">
    <property type="entry name" value="HPr(Ser)_kin/Pase"/>
</dbReference>
<dbReference type="GO" id="GO:0004674">
    <property type="term" value="F:protein serine/threonine kinase activity"/>
    <property type="evidence" value="ECO:0007669"/>
    <property type="project" value="UniProtKB-KW"/>
</dbReference>
<name>A0A6I4VQV3_9BACL</name>
<dbReference type="InterPro" id="IPR011126">
    <property type="entry name" value="Hpr_kin/Pase_Hpr_N"/>
</dbReference>
<keyword evidence="8 14" id="KW-0418">Kinase</keyword>
<protein>
    <recommendedName>
        <fullName evidence="14">HPr kinase/phosphorylase</fullName>
        <shortName evidence="14">HPrK/P</shortName>
        <ecNumber evidence="14">2.7.11.-</ecNumber>
        <ecNumber evidence="14">2.7.4.-</ecNumber>
    </recommendedName>
    <alternativeName>
        <fullName evidence="14">HPr(Ser) kinase/phosphorylase</fullName>
    </alternativeName>
</protein>
<keyword evidence="6 14" id="KW-0479">Metal-binding</keyword>
<feature type="region of interest" description="Important for the catalytic mechanism of both phosphorylation and dephosphorylation" evidence="14">
    <location>
        <begin position="202"/>
        <end position="211"/>
    </location>
</feature>
<evidence type="ECO:0000256" key="13">
    <source>
        <dbReference type="ARBA" id="ARBA00047657"/>
    </source>
</evidence>
<proteinExistence type="inferred from homology"/>
<evidence type="ECO:0000256" key="14">
    <source>
        <dbReference type="HAMAP-Rule" id="MF_01249"/>
    </source>
</evidence>
<dbReference type="RefSeq" id="WP_160800018.1">
    <property type="nucleotide sequence ID" value="NZ_WUUL01000002.1"/>
</dbReference>
<comment type="cofactor">
    <cofactor evidence="2 14">
        <name>Mg(2+)</name>
        <dbReference type="ChEBI" id="CHEBI:18420"/>
    </cofactor>
</comment>
<evidence type="ECO:0000313" key="17">
    <source>
        <dbReference type="EMBL" id="MXQ52781.1"/>
    </source>
</evidence>
<evidence type="ECO:0000259" key="16">
    <source>
        <dbReference type="Pfam" id="PF07475"/>
    </source>
</evidence>
<dbReference type="InterPro" id="IPR027417">
    <property type="entry name" value="P-loop_NTPase"/>
</dbReference>
<keyword evidence="12 14" id="KW-0119">Carbohydrate metabolism</keyword>
<dbReference type="EC" id="2.7.11.-" evidence="14"/>
<evidence type="ECO:0000256" key="3">
    <source>
        <dbReference type="ARBA" id="ARBA00006883"/>
    </source>
</evidence>
<dbReference type="PANTHER" id="PTHR30305">
    <property type="entry name" value="PROTEIN YJDM-RELATED"/>
    <property type="match status" value="1"/>
</dbReference>
<dbReference type="EMBL" id="WUUL01000002">
    <property type="protein sequence ID" value="MXQ52781.1"/>
    <property type="molecule type" value="Genomic_DNA"/>
</dbReference>
<feature type="binding site" evidence="14">
    <location>
        <begin position="154"/>
        <end position="161"/>
    </location>
    <ligand>
        <name>ATP</name>
        <dbReference type="ChEBI" id="CHEBI:30616"/>
    </ligand>
</feature>
<keyword evidence="11 14" id="KW-0511">Multifunctional enzyme</keyword>
<comment type="function">
    <text evidence="14">Catalyzes the ATP- as well as the pyrophosphate-dependent phosphorylation of a specific serine residue in HPr, a phosphocarrier protein of the phosphoenolpyruvate-dependent sugar phosphotransferase system (PTS). HprK/P also catalyzes the pyrophosphate-producing, inorganic phosphate-dependent dephosphorylation (phosphorolysis) of seryl-phosphorylated HPr (P-Ser-HPr). The two antagonistic activities of HprK/P are regulated by several intracellular metabolites, which change their concentration in response to the absence or presence of rapidly metabolisable carbon sources (glucose, fructose, etc.) in the growth medium. Therefore, by controlling the phosphorylation state of HPr, HPrK/P is a sensor enzyme that plays a major role in the regulation of carbon metabolism and sugar transport: it mediates carbon catabolite repression (CCR), and regulates PTS-catalyzed carbohydrate uptake and inducer exclusion.</text>
</comment>
<dbReference type="FunFam" id="3.40.50.300:FF:000174">
    <property type="entry name" value="HPr kinase/phosphorylase"/>
    <property type="match status" value="1"/>
</dbReference>
<evidence type="ECO:0000256" key="8">
    <source>
        <dbReference type="ARBA" id="ARBA00022777"/>
    </source>
</evidence>
<evidence type="ECO:0000256" key="1">
    <source>
        <dbReference type="ARBA" id="ARBA00001120"/>
    </source>
</evidence>
<dbReference type="Proteomes" id="UP000430692">
    <property type="component" value="Unassembled WGS sequence"/>
</dbReference>
<keyword evidence="10 14" id="KW-0460">Magnesium</keyword>
<keyword evidence="7 14" id="KW-0547">Nucleotide-binding</keyword>
<evidence type="ECO:0000256" key="12">
    <source>
        <dbReference type="ARBA" id="ARBA00023277"/>
    </source>
</evidence>
<comment type="miscellaneous">
    <text evidence="14">Both phosphorylation and phosphorolysis are carried out by the same active site and suggest a common mechanism for both reactions.</text>
</comment>
<dbReference type="Gene3D" id="3.40.1390.20">
    <property type="entry name" value="HprK N-terminal domain-like"/>
    <property type="match status" value="1"/>
</dbReference>
<feature type="active site" evidence="14">
    <location>
        <position position="160"/>
    </location>
</feature>
<gene>
    <name evidence="14 17" type="primary">hprK</name>
    <name evidence="17" type="ORF">GSM42_03355</name>
</gene>
<dbReference type="Gene3D" id="3.40.50.300">
    <property type="entry name" value="P-loop containing nucleotide triphosphate hydrolases"/>
    <property type="match status" value="1"/>
</dbReference>
<comment type="subunit">
    <text evidence="14">Homohexamer.</text>
</comment>
<dbReference type="Pfam" id="PF07475">
    <property type="entry name" value="Hpr_kinase_C"/>
    <property type="match status" value="1"/>
</dbReference>
<feature type="region of interest" description="Important for the catalytic mechanism of dephosphorylation" evidence="14">
    <location>
        <begin position="265"/>
        <end position="270"/>
    </location>
</feature>
<feature type="active site" evidence="14">
    <location>
        <position position="244"/>
    </location>
</feature>
<evidence type="ECO:0000256" key="10">
    <source>
        <dbReference type="ARBA" id="ARBA00022842"/>
    </source>
</evidence>
<dbReference type="GO" id="GO:0000155">
    <property type="term" value="F:phosphorelay sensor kinase activity"/>
    <property type="evidence" value="ECO:0007669"/>
    <property type="project" value="InterPro"/>
</dbReference>
<evidence type="ECO:0000256" key="7">
    <source>
        <dbReference type="ARBA" id="ARBA00022741"/>
    </source>
</evidence>
<comment type="similarity">
    <text evidence="3 14">Belongs to the HPrK/P family.</text>
</comment>
<evidence type="ECO:0000256" key="6">
    <source>
        <dbReference type="ARBA" id="ARBA00022723"/>
    </source>
</evidence>
<feature type="binding site" evidence="14">
    <location>
        <position position="203"/>
    </location>
    <ligand>
        <name>Mg(2+)</name>
        <dbReference type="ChEBI" id="CHEBI:18420"/>
    </ligand>
</feature>
<evidence type="ECO:0000256" key="2">
    <source>
        <dbReference type="ARBA" id="ARBA00001946"/>
    </source>
</evidence>
<reference evidence="17 18" key="1">
    <citation type="submission" date="2019-12" db="EMBL/GenBank/DDBJ databases">
        <title>Whole-genome analyses of novel actinobacteria.</title>
        <authorList>
            <person name="Sahin N."/>
            <person name="Saygin H."/>
        </authorList>
    </citation>
    <scope>NUCLEOTIDE SEQUENCE [LARGE SCALE GENOMIC DNA]</scope>
    <source>
        <strain evidence="17 18">KC615</strain>
    </source>
</reference>